<comment type="caution">
    <text evidence="4">The sequence shown here is derived from an EMBL/GenBank/DDBJ whole genome shotgun (WGS) entry which is preliminary data.</text>
</comment>
<dbReference type="STRING" id="1237149.C900_00611"/>
<dbReference type="InterPro" id="IPR050498">
    <property type="entry name" value="Ycf3"/>
</dbReference>
<organism evidence="4 5">
    <name type="scientific">Fulvivirga imtechensis AK7</name>
    <dbReference type="NCBI Taxonomy" id="1237149"/>
    <lineage>
        <taxon>Bacteria</taxon>
        <taxon>Pseudomonadati</taxon>
        <taxon>Bacteroidota</taxon>
        <taxon>Cytophagia</taxon>
        <taxon>Cytophagales</taxon>
        <taxon>Fulvivirgaceae</taxon>
        <taxon>Fulvivirga</taxon>
    </lineage>
</organism>
<protein>
    <submittedName>
        <fullName evidence="4">Tetratricopeptide TPR_2 repeat protein</fullName>
    </submittedName>
</protein>
<evidence type="ECO:0000313" key="5">
    <source>
        <dbReference type="Proteomes" id="UP000011135"/>
    </source>
</evidence>
<reference evidence="4 5" key="1">
    <citation type="submission" date="2012-12" db="EMBL/GenBank/DDBJ databases">
        <title>Genome assembly of Fulvivirga imtechensis AK7.</title>
        <authorList>
            <person name="Nupur N."/>
            <person name="Khatri I."/>
            <person name="Kumar R."/>
            <person name="Subramanian S."/>
            <person name="Pinnaka A."/>
        </authorList>
    </citation>
    <scope>NUCLEOTIDE SEQUENCE [LARGE SCALE GENOMIC DNA]</scope>
    <source>
        <strain evidence="4 5">AK7</strain>
    </source>
</reference>
<evidence type="ECO:0000313" key="4">
    <source>
        <dbReference type="EMBL" id="ELR68257.1"/>
    </source>
</evidence>
<dbReference type="PANTHER" id="PTHR44858:SF1">
    <property type="entry name" value="UDP-N-ACETYLGLUCOSAMINE--PEPTIDE N-ACETYLGLUCOSAMINYLTRANSFERASE SPINDLY-RELATED"/>
    <property type="match status" value="1"/>
</dbReference>
<keyword evidence="1" id="KW-0677">Repeat</keyword>
<dbReference type="eggNOG" id="COG0457">
    <property type="taxonomic scope" value="Bacteria"/>
</dbReference>
<accession>L8JLL0</accession>
<keyword evidence="5" id="KW-1185">Reference proteome</keyword>
<evidence type="ECO:0000256" key="1">
    <source>
        <dbReference type="ARBA" id="ARBA00022737"/>
    </source>
</evidence>
<feature type="repeat" description="TPR" evidence="3">
    <location>
        <begin position="99"/>
        <end position="132"/>
    </location>
</feature>
<dbReference type="Proteomes" id="UP000011135">
    <property type="component" value="Unassembled WGS sequence"/>
</dbReference>
<evidence type="ECO:0000256" key="2">
    <source>
        <dbReference type="ARBA" id="ARBA00022803"/>
    </source>
</evidence>
<dbReference type="SUPFAM" id="SSF48452">
    <property type="entry name" value="TPR-like"/>
    <property type="match status" value="2"/>
</dbReference>
<evidence type="ECO:0000256" key="3">
    <source>
        <dbReference type="PROSITE-ProRule" id="PRU00339"/>
    </source>
</evidence>
<dbReference type="Pfam" id="PF13432">
    <property type="entry name" value="TPR_16"/>
    <property type="match status" value="2"/>
</dbReference>
<dbReference type="Pfam" id="PF13181">
    <property type="entry name" value="TPR_8"/>
    <property type="match status" value="1"/>
</dbReference>
<dbReference type="PROSITE" id="PS50005">
    <property type="entry name" value="TPR"/>
    <property type="match status" value="3"/>
</dbReference>
<dbReference type="SMART" id="SM00028">
    <property type="entry name" value="TPR"/>
    <property type="match status" value="8"/>
</dbReference>
<name>L8JLL0_9BACT</name>
<dbReference type="InterPro" id="IPR019734">
    <property type="entry name" value="TPR_rpt"/>
</dbReference>
<dbReference type="PROSITE" id="PS50293">
    <property type="entry name" value="TPR_REGION"/>
    <property type="match status" value="1"/>
</dbReference>
<gene>
    <name evidence="4" type="ORF">C900_00611</name>
</gene>
<dbReference type="InterPro" id="IPR011990">
    <property type="entry name" value="TPR-like_helical_dom_sf"/>
</dbReference>
<dbReference type="EMBL" id="AMZN01000128">
    <property type="protein sequence ID" value="ELR68257.1"/>
    <property type="molecule type" value="Genomic_DNA"/>
</dbReference>
<keyword evidence="2 3" id="KW-0802">TPR repeat</keyword>
<dbReference type="Gene3D" id="1.25.40.10">
    <property type="entry name" value="Tetratricopeptide repeat domain"/>
    <property type="match status" value="4"/>
</dbReference>
<dbReference type="AlphaFoldDB" id="L8JLL0"/>
<feature type="repeat" description="TPR" evidence="3">
    <location>
        <begin position="268"/>
        <end position="301"/>
    </location>
</feature>
<dbReference type="PANTHER" id="PTHR44858">
    <property type="entry name" value="TETRATRICOPEPTIDE REPEAT PROTEIN 6"/>
    <property type="match status" value="1"/>
</dbReference>
<feature type="repeat" description="TPR" evidence="3">
    <location>
        <begin position="234"/>
        <end position="267"/>
    </location>
</feature>
<proteinExistence type="predicted"/>
<sequence>MLLNAEAILAHGDTTAAIAQFRQTLTRYPQSFAATMRLAEVHYHIEDYNTAIQYCNIAIDITENFIGKSMEKLQADSTPTPEEIAEEKQKIQRYETDKIGIYHLKGRVRLKQLRRDDAIEEFKNALEIKQNSEVLTDLALTYLEIGLLQDALVLLHQAKFIDSVSYKPYFNLGNVHYKIQNTDSALYYYTITQKKAPNLKWPYLYSGMILTEKKQYYEALDQYSAFIDIDSTNEELYFRRAVLNSEINRWDAALEDWDHVLALNPENAEAWRNKGLSFFRIEAYDSAITAFNKALDIAPNEPFTYINRGYSYYLSNEPEKALQDLNYGLKHLPKYYLGYYFRALTYMQLRKKNKACDDLSKALGLGMKEEEVDEKLMRRCF</sequence>